<evidence type="ECO:0000256" key="1">
    <source>
        <dbReference type="SAM" id="SignalP"/>
    </source>
</evidence>
<proteinExistence type="predicted"/>
<accession>A0A9J5X9K0</accession>
<name>A0A9J5X9K0_SOLCO</name>
<gene>
    <name evidence="2" type="ORF">H5410_044777</name>
</gene>
<protein>
    <recommendedName>
        <fullName evidence="4">Secreted protein</fullName>
    </recommendedName>
</protein>
<keyword evidence="3" id="KW-1185">Reference proteome</keyword>
<dbReference type="Proteomes" id="UP000824120">
    <property type="component" value="Chromosome 9"/>
</dbReference>
<organism evidence="2 3">
    <name type="scientific">Solanum commersonii</name>
    <name type="common">Commerson's wild potato</name>
    <name type="synonym">Commerson's nightshade</name>
    <dbReference type="NCBI Taxonomy" id="4109"/>
    <lineage>
        <taxon>Eukaryota</taxon>
        <taxon>Viridiplantae</taxon>
        <taxon>Streptophyta</taxon>
        <taxon>Embryophyta</taxon>
        <taxon>Tracheophyta</taxon>
        <taxon>Spermatophyta</taxon>
        <taxon>Magnoliopsida</taxon>
        <taxon>eudicotyledons</taxon>
        <taxon>Gunneridae</taxon>
        <taxon>Pentapetalae</taxon>
        <taxon>asterids</taxon>
        <taxon>lamiids</taxon>
        <taxon>Solanales</taxon>
        <taxon>Solanaceae</taxon>
        <taxon>Solanoideae</taxon>
        <taxon>Solaneae</taxon>
        <taxon>Solanum</taxon>
    </lineage>
</organism>
<feature type="signal peptide" evidence="1">
    <location>
        <begin position="1"/>
        <end position="17"/>
    </location>
</feature>
<evidence type="ECO:0000313" key="2">
    <source>
        <dbReference type="EMBL" id="KAG5584343.1"/>
    </source>
</evidence>
<feature type="chain" id="PRO_5039942874" description="Secreted protein" evidence="1">
    <location>
        <begin position="18"/>
        <end position="105"/>
    </location>
</feature>
<keyword evidence="1" id="KW-0732">Signal</keyword>
<comment type="caution">
    <text evidence="2">The sequence shown here is derived from an EMBL/GenBank/DDBJ whole genome shotgun (WGS) entry which is preliminary data.</text>
</comment>
<reference evidence="2 3" key="1">
    <citation type="submission" date="2020-09" db="EMBL/GenBank/DDBJ databases">
        <title>De no assembly of potato wild relative species, Solanum commersonii.</title>
        <authorList>
            <person name="Cho K."/>
        </authorList>
    </citation>
    <scope>NUCLEOTIDE SEQUENCE [LARGE SCALE GENOMIC DNA]</scope>
    <source>
        <strain evidence="2">LZ3.2</strain>
        <tissue evidence="2">Leaf</tissue>
    </source>
</reference>
<evidence type="ECO:0008006" key="4">
    <source>
        <dbReference type="Google" id="ProtNLM"/>
    </source>
</evidence>
<dbReference type="EMBL" id="JACXVP010000009">
    <property type="protein sequence ID" value="KAG5584343.1"/>
    <property type="molecule type" value="Genomic_DNA"/>
</dbReference>
<sequence>MTRLVICGFAVLAFVRGLCICDLCFSEDRRKSKIGHLGIKKALQQAFCNWRKLYYQLCSSSKESSTEFFPEIDLKRRSAFRRSRRSTTSQGVDFQRLRKFVANRD</sequence>
<dbReference type="AlphaFoldDB" id="A0A9J5X9K0"/>
<evidence type="ECO:0000313" key="3">
    <source>
        <dbReference type="Proteomes" id="UP000824120"/>
    </source>
</evidence>